<evidence type="ECO:0000313" key="3">
    <source>
        <dbReference type="Proteomes" id="UP000008204"/>
    </source>
</evidence>
<feature type="region of interest" description="Disordered" evidence="1">
    <location>
        <begin position="1"/>
        <end position="42"/>
    </location>
</feature>
<protein>
    <submittedName>
        <fullName evidence="2">Uncharacterized protein</fullName>
    </submittedName>
</protein>
<dbReference type="KEGG" id="cyp:PCC8801_0957"/>
<dbReference type="AlphaFoldDB" id="B7JZU1"/>
<dbReference type="EMBL" id="CP001287">
    <property type="protein sequence ID" value="ACK65034.1"/>
    <property type="molecule type" value="Genomic_DNA"/>
</dbReference>
<dbReference type="Proteomes" id="UP000008204">
    <property type="component" value="Chromosome"/>
</dbReference>
<evidence type="ECO:0000256" key="1">
    <source>
        <dbReference type="SAM" id="MobiDB-lite"/>
    </source>
</evidence>
<sequence length="42" mass="4917">MKSQSIAESKRLNKNFLKPSSGLQKMFRHRDRGIRIGRSQTQ</sequence>
<dbReference type="HOGENOM" id="CLU_3250308_0_0_3"/>
<evidence type="ECO:0000313" key="2">
    <source>
        <dbReference type="EMBL" id="ACK65034.1"/>
    </source>
</evidence>
<organism evidence="2 3">
    <name type="scientific">Rippkaea orientalis (strain PCC 8801 / RF-1)</name>
    <name type="common">Cyanothece sp. (strain PCC 8801)</name>
    <dbReference type="NCBI Taxonomy" id="41431"/>
    <lineage>
        <taxon>Bacteria</taxon>
        <taxon>Bacillati</taxon>
        <taxon>Cyanobacteriota</taxon>
        <taxon>Cyanophyceae</taxon>
        <taxon>Oscillatoriophycideae</taxon>
        <taxon>Chroococcales</taxon>
        <taxon>Aphanothecaceae</taxon>
        <taxon>Rippkaea</taxon>
        <taxon>Rippkaea orientalis</taxon>
    </lineage>
</organism>
<dbReference type="RefSeq" id="WP_012594309.1">
    <property type="nucleotide sequence ID" value="NC_011726.1"/>
</dbReference>
<name>B7JZU1_RIPO1</name>
<proteinExistence type="predicted"/>
<reference evidence="3" key="1">
    <citation type="journal article" date="2011" name="MBio">
        <title>Novel metabolic attributes of the genus Cyanothece, comprising a group of unicellular nitrogen-fixing Cyanobacteria.</title>
        <authorList>
            <person name="Bandyopadhyay A."/>
            <person name="Elvitigala T."/>
            <person name="Welsh E."/>
            <person name="Stockel J."/>
            <person name="Liberton M."/>
            <person name="Min H."/>
            <person name="Sherman L.A."/>
            <person name="Pakrasi H.B."/>
        </authorList>
    </citation>
    <scope>NUCLEOTIDE SEQUENCE [LARGE SCALE GENOMIC DNA]</scope>
    <source>
        <strain evidence="3">PCC 8801</strain>
    </source>
</reference>
<accession>B7JZU1</accession>
<gene>
    <name evidence="2" type="ordered locus">PCC8801_0957</name>
</gene>
<keyword evidence="3" id="KW-1185">Reference proteome</keyword>